<protein>
    <submittedName>
        <fullName evidence="6">Methyltransferase type 11</fullName>
    </submittedName>
</protein>
<dbReference type="RefSeq" id="WP_005006416.1">
    <property type="nucleotide sequence ID" value="NZ_HG422173.1"/>
</dbReference>
<evidence type="ECO:0000259" key="5">
    <source>
        <dbReference type="Pfam" id="PF08241"/>
    </source>
</evidence>
<name>M1YVS8_NITG3</name>
<evidence type="ECO:0000313" key="7">
    <source>
        <dbReference type="Proteomes" id="UP000011704"/>
    </source>
</evidence>
<dbReference type="PANTHER" id="PTHR44068">
    <property type="entry name" value="ZGC:194242"/>
    <property type="match status" value="1"/>
</dbReference>
<dbReference type="HOGENOM" id="CLU_039068_6_2_0"/>
<dbReference type="InterPro" id="IPR029063">
    <property type="entry name" value="SAM-dependent_MTases_sf"/>
</dbReference>
<evidence type="ECO:0000313" key="6">
    <source>
        <dbReference type="EMBL" id="CCQ89714.1"/>
    </source>
</evidence>
<dbReference type="CDD" id="cd02440">
    <property type="entry name" value="AdoMet_MTases"/>
    <property type="match status" value="1"/>
</dbReference>
<dbReference type="Gene3D" id="3.40.50.150">
    <property type="entry name" value="Vaccinia Virus protein VP39"/>
    <property type="match status" value="1"/>
</dbReference>
<dbReference type="EMBL" id="CAQJ01000018">
    <property type="protein sequence ID" value="CCQ89714.1"/>
    <property type="molecule type" value="Genomic_DNA"/>
</dbReference>
<comment type="caution">
    <text evidence="6">The sequence shown here is derived from an EMBL/GenBank/DDBJ whole genome shotgun (WGS) entry which is preliminary data.</text>
</comment>
<keyword evidence="1 6" id="KW-0489">Methyltransferase</keyword>
<dbReference type="InParanoid" id="M1YVS8"/>
<keyword evidence="7" id="KW-1185">Reference proteome</keyword>
<dbReference type="AlphaFoldDB" id="M1YVS8"/>
<dbReference type="InterPro" id="IPR013216">
    <property type="entry name" value="Methyltransf_11"/>
</dbReference>
<gene>
    <name evidence="6" type="ORF">NITGR_160023</name>
</gene>
<evidence type="ECO:0000256" key="4">
    <source>
        <dbReference type="ARBA" id="ARBA00060542"/>
    </source>
</evidence>
<dbReference type="GO" id="GO:0019286">
    <property type="term" value="P:glycine betaine biosynthetic process from glycine"/>
    <property type="evidence" value="ECO:0007669"/>
    <property type="project" value="UniProtKB-ARBA"/>
</dbReference>
<feature type="domain" description="Methyltransferase type 11" evidence="5">
    <location>
        <begin position="74"/>
        <end position="172"/>
    </location>
</feature>
<comment type="pathway">
    <text evidence="4">Amine and polyamine biosynthesis; betaine biosynthesis via glycine pathway; betaine from glycine: step 3/3.</text>
</comment>
<dbReference type="GO" id="GO:0052729">
    <property type="term" value="F:dimethylglycine N-methyltransferase activity"/>
    <property type="evidence" value="ECO:0007669"/>
    <property type="project" value="UniProtKB-ARBA"/>
</dbReference>
<dbReference type="Pfam" id="PF08241">
    <property type="entry name" value="Methyltransf_11"/>
    <property type="match status" value="1"/>
</dbReference>
<evidence type="ECO:0000256" key="1">
    <source>
        <dbReference type="ARBA" id="ARBA00022603"/>
    </source>
</evidence>
<keyword evidence="3" id="KW-0949">S-adenosyl-L-methionine</keyword>
<evidence type="ECO:0000256" key="2">
    <source>
        <dbReference type="ARBA" id="ARBA00022679"/>
    </source>
</evidence>
<evidence type="ECO:0000256" key="3">
    <source>
        <dbReference type="ARBA" id="ARBA00022691"/>
    </source>
</evidence>
<dbReference type="PANTHER" id="PTHR44068:SF11">
    <property type="entry name" value="GERANYL DIPHOSPHATE 2-C-METHYLTRANSFERASE"/>
    <property type="match status" value="1"/>
</dbReference>
<dbReference type="FunFam" id="3.40.50.150:FF:000461">
    <property type="entry name" value="Sarcosine/dimethylglycine N-methyltransferase"/>
    <property type="match status" value="1"/>
</dbReference>
<dbReference type="STRING" id="1266370.NITGR_160023"/>
<dbReference type="Proteomes" id="UP000011704">
    <property type="component" value="Unassembled WGS sequence"/>
</dbReference>
<sequence>MSSLTKNDTSTAVEKAEEYYDSSNADEFYFKIWGGEHIHIGQYNYEEEPIGIASKRIVNHMMSLLDLNIFKRVLDLGAGYGGGARYLATQRGCHVTCLNLSETQNNRNREFNKERGLDRLVDVAHGSFEEIPFEDKSFDVIWSQDSFLHSADRARVVSEAYRVLKPGGLFIFTDIMKKDDCPEDALGPILARIHLSTLGSFRFYYDEAGKQGFRLKRMEDHSNQLTMHYSRVRDETLKHYDEVVKLCGQEYIDRMLTGLGHWVDAGKSGRLAWGITLFEKPGTP</sequence>
<dbReference type="OrthoDB" id="529208at2"/>
<organism evidence="6 7">
    <name type="scientific">Nitrospina gracilis (strain 3/211)</name>
    <dbReference type="NCBI Taxonomy" id="1266370"/>
    <lineage>
        <taxon>Bacteria</taxon>
        <taxon>Pseudomonadati</taxon>
        <taxon>Nitrospinota/Tectimicrobiota group</taxon>
        <taxon>Nitrospinota</taxon>
        <taxon>Nitrospinia</taxon>
        <taxon>Nitrospinales</taxon>
        <taxon>Nitrospinaceae</taxon>
        <taxon>Nitrospina</taxon>
    </lineage>
</organism>
<accession>M1YVS8</accession>
<proteinExistence type="predicted"/>
<reference evidence="6 7" key="1">
    <citation type="journal article" date="2013" name="Front. Microbiol.">
        <title>The genome of Nitrospina gracilis illuminates the metabolism and evolution of the major marine nitrite oxidizer.</title>
        <authorList>
            <person name="Luecker S."/>
            <person name="Nowka B."/>
            <person name="Rattei T."/>
            <person name="Spieck E."/>
            <person name="and Daims H."/>
        </authorList>
    </citation>
    <scope>NUCLEOTIDE SEQUENCE [LARGE SCALE GENOMIC DNA]</scope>
    <source>
        <strain evidence="6 7">3/211</strain>
    </source>
</reference>
<dbReference type="InterPro" id="IPR050447">
    <property type="entry name" value="Erg6_SMT_methyltransf"/>
</dbReference>
<dbReference type="SUPFAM" id="SSF53335">
    <property type="entry name" value="S-adenosyl-L-methionine-dependent methyltransferases"/>
    <property type="match status" value="1"/>
</dbReference>
<dbReference type="GO" id="GO:0032259">
    <property type="term" value="P:methylation"/>
    <property type="evidence" value="ECO:0007669"/>
    <property type="project" value="UniProtKB-KW"/>
</dbReference>
<keyword evidence="2 6" id="KW-0808">Transferase</keyword>